<evidence type="ECO:0000313" key="4">
    <source>
        <dbReference type="Proteomes" id="UP000001460"/>
    </source>
</evidence>
<evidence type="ECO:0000256" key="2">
    <source>
        <dbReference type="SAM" id="MobiDB-lite"/>
    </source>
</evidence>
<gene>
    <name evidence="3" type="ORF">CMU_031320</name>
</gene>
<dbReference type="RefSeq" id="XP_002142340.1">
    <property type="nucleotide sequence ID" value="XM_002142304.1"/>
</dbReference>
<feature type="coiled-coil region" evidence="1">
    <location>
        <begin position="71"/>
        <end position="98"/>
    </location>
</feature>
<dbReference type="Proteomes" id="UP000001460">
    <property type="component" value="Unassembled WGS sequence"/>
</dbReference>
<organism evidence="3 4">
    <name type="scientific">Cryptosporidium muris (strain RN66)</name>
    <dbReference type="NCBI Taxonomy" id="441375"/>
    <lineage>
        <taxon>Eukaryota</taxon>
        <taxon>Sar</taxon>
        <taxon>Alveolata</taxon>
        <taxon>Apicomplexa</taxon>
        <taxon>Conoidasida</taxon>
        <taxon>Coccidia</taxon>
        <taxon>Eucoccidiorida</taxon>
        <taxon>Eimeriorina</taxon>
        <taxon>Cryptosporidiidae</taxon>
        <taxon>Cryptosporidium</taxon>
    </lineage>
</organism>
<reference evidence="3" key="1">
    <citation type="submission" date="2008-06" db="EMBL/GenBank/DDBJ databases">
        <authorList>
            <person name="Lorenzi H."/>
            <person name="Inman J."/>
            <person name="Miller J."/>
            <person name="Schobel S."/>
            <person name="Amedeo P."/>
            <person name="Caler E.V."/>
            <person name="da Silva J."/>
        </authorList>
    </citation>
    <scope>NUCLEOTIDE SEQUENCE [LARGE SCALE GENOMIC DNA]</scope>
    <source>
        <strain evidence="3">RN66</strain>
    </source>
</reference>
<dbReference type="EMBL" id="DS989736">
    <property type="protein sequence ID" value="EEA07991.1"/>
    <property type="molecule type" value="Genomic_DNA"/>
</dbReference>
<dbReference type="AlphaFoldDB" id="B6AIF0"/>
<accession>B6AIF0</accession>
<dbReference type="OrthoDB" id="10303678at2759"/>
<name>B6AIF0_CRYMR</name>
<evidence type="ECO:0000313" key="3">
    <source>
        <dbReference type="EMBL" id="EEA07991.1"/>
    </source>
</evidence>
<sequence length="285" mass="32732">MSLSELGIQKVVKVAEIALKKHQERLKKLGWNSPVNLDNKHKHHYEASRDIEDNTSRTICRPNNWETDLTLNKSFDNYEESERKLKELETRMSTLLSYAAQLEEYYTVPTPVPYKHESKSSRHKSSTTNRSQRYIDDFEKLESSKSSMNSPKSHIQASMQYYAEAAVVSVLQEALSNISKKHSVKYKSLGKQIDEDPLDIHPIYTSTSVITNLISPVVTPITSPFHKLQPHTLQTQKRSEILSPEDVSIISDQILQECLERVVESLDDILTDITIKFIKDVVEEM</sequence>
<proteinExistence type="predicted"/>
<keyword evidence="4" id="KW-1185">Reference proteome</keyword>
<keyword evidence="1" id="KW-0175">Coiled coil</keyword>
<evidence type="ECO:0000256" key="1">
    <source>
        <dbReference type="SAM" id="Coils"/>
    </source>
</evidence>
<dbReference type="VEuPathDB" id="CryptoDB:CMU_031320"/>
<feature type="region of interest" description="Disordered" evidence="2">
    <location>
        <begin position="111"/>
        <end position="135"/>
    </location>
</feature>
<protein>
    <submittedName>
        <fullName evidence="3">Uncharacterized protein</fullName>
    </submittedName>
</protein>
<dbReference type="GeneID" id="6997460"/>